<evidence type="ECO:0000256" key="7">
    <source>
        <dbReference type="HAMAP-Rule" id="MF_00488"/>
    </source>
</evidence>
<feature type="domain" description="Lactate/malate dehydrogenase N-terminal" evidence="10">
    <location>
        <begin position="5"/>
        <end position="142"/>
    </location>
</feature>
<comment type="caution">
    <text evidence="7">Lacks conserved residue(s) required for the propagation of feature annotation.</text>
</comment>
<dbReference type="UniPathway" id="UPA00554">
    <property type="reaction ID" value="UER00611"/>
</dbReference>
<dbReference type="RefSeq" id="WP_004834125.1">
    <property type="nucleotide sequence ID" value="NZ_AEXM01000012.1"/>
</dbReference>
<comment type="similarity">
    <text evidence="2 7">Belongs to the LDH/MDH superfamily. LDH family.</text>
</comment>
<feature type="binding site" evidence="7">
    <location>
        <position position="229"/>
    </location>
    <ligand>
        <name>substrate</name>
    </ligand>
</feature>
<dbReference type="EMBL" id="AEXM01000012">
    <property type="protein sequence ID" value="EGC82333.1"/>
    <property type="molecule type" value="Genomic_DNA"/>
</dbReference>
<dbReference type="NCBIfam" id="TIGR01771">
    <property type="entry name" value="L-LDH-NAD"/>
    <property type="match status" value="1"/>
</dbReference>
<feature type="modified residue" description="Phosphotyrosine" evidence="7">
    <location>
        <position position="220"/>
    </location>
</feature>
<feature type="binding site" evidence="7">
    <location>
        <position position="82"/>
    </location>
    <ligand>
        <name>substrate</name>
    </ligand>
</feature>
<dbReference type="PRINTS" id="PR00086">
    <property type="entry name" value="LLDHDRGNASE"/>
</dbReference>
<accession>F0GUN8</accession>
<evidence type="ECO:0000256" key="3">
    <source>
        <dbReference type="ARBA" id="ARBA00012967"/>
    </source>
</evidence>
<comment type="caution">
    <text evidence="12">The sequence shown here is derived from an EMBL/GenBank/DDBJ whole genome shotgun (WGS) entry which is preliminary data.</text>
</comment>
<evidence type="ECO:0000313" key="13">
    <source>
        <dbReference type="Proteomes" id="UP000005286"/>
    </source>
</evidence>
<dbReference type="InterPro" id="IPR018177">
    <property type="entry name" value="L-lactate_DH_AS"/>
</dbReference>
<evidence type="ECO:0000256" key="2">
    <source>
        <dbReference type="ARBA" id="ARBA00006054"/>
    </source>
</evidence>
<evidence type="ECO:0000256" key="8">
    <source>
        <dbReference type="PIRSR" id="PIRSR000102-1"/>
    </source>
</evidence>
<feature type="binding site" evidence="7">
    <location>
        <position position="14"/>
    </location>
    <ligand>
        <name>NAD(+)</name>
        <dbReference type="ChEBI" id="CHEBI:57540"/>
    </ligand>
</feature>
<feature type="binding site" evidence="7 9">
    <location>
        <position position="35"/>
    </location>
    <ligand>
        <name>NAD(+)</name>
        <dbReference type="ChEBI" id="CHEBI:57540"/>
    </ligand>
</feature>
<feature type="domain" description="Lactate/malate dehydrogenase C-terminal" evidence="11">
    <location>
        <begin position="145"/>
        <end position="311"/>
    </location>
</feature>
<comment type="pathway">
    <text evidence="1 7">Fermentation; pyruvate fermentation to lactate; (S)-lactate from pyruvate: step 1/1.</text>
</comment>
<dbReference type="Gene3D" id="3.40.50.720">
    <property type="entry name" value="NAD(P)-binding Rossmann-like Domain"/>
    <property type="match status" value="1"/>
</dbReference>
<reference evidence="12 13" key="1">
    <citation type="submission" date="2011-01" db="EMBL/GenBank/DDBJ databases">
        <authorList>
            <person name="Durkin A.S."/>
            <person name="Madupu R."/>
            <person name="Torralba M."/>
            <person name="Gillis M."/>
            <person name="Methe B."/>
            <person name="Sutton G."/>
            <person name="Nelson K.E."/>
        </authorList>
    </citation>
    <scope>NUCLEOTIDE SEQUENCE [LARGE SCALE GENOMIC DNA]</scope>
    <source>
        <strain evidence="12 13">ACS-065-V-Col13</strain>
    </source>
</reference>
<dbReference type="InterPro" id="IPR022383">
    <property type="entry name" value="Lactate/malate_DH_C"/>
</dbReference>
<evidence type="ECO:0000256" key="5">
    <source>
        <dbReference type="ARBA" id="ARBA00023027"/>
    </source>
</evidence>
<dbReference type="eggNOG" id="COG0039">
    <property type="taxonomic scope" value="Bacteria"/>
</dbReference>
<dbReference type="InterPro" id="IPR011304">
    <property type="entry name" value="L-lactate_DH"/>
</dbReference>
<feature type="binding site" evidence="9">
    <location>
        <begin position="10"/>
        <end position="15"/>
    </location>
    <ligand>
        <name>NAD(+)</name>
        <dbReference type="ChEBI" id="CHEBI:57540"/>
    </ligand>
</feature>
<proteinExistence type="inferred from homology"/>
<feature type="binding site" evidence="7">
    <location>
        <position position="65"/>
    </location>
    <ligand>
        <name>NAD(+)</name>
        <dbReference type="ChEBI" id="CHEBI:57540"/>
    </ligand>
</feature>
<dbReference type="NCBIfam" id="NF004863">
    <property type="entry name" value="PRK06223.1"/>
    <property type="match status" value="1"/>
</dbReference>
<feature type="binding site" evidence="7">
    <location>
        <begin position="120"/>
        <end position="123"/>
    </location>
    <ligand>
        <name>substrate</name>
    </ligand>
</feature>
<feature type="binding site" evidence="7">
    <location>
        <begin position="118"/>
        <end position="120"/>
    </location>
    <ligand>
        <name>NAD(+)</name>
        <dbReference type="ChEBI" id="CHEBI:57540"/>
    </ligand>
</feature>
<comment type="catalytic activity">
    <reaction evidence="6 7">
        <text>(S)-lactate + NAD(+) = pyruvate + NADH + H(+)</text>
        <dbReference type="Rhea" id="RHEA:23444"/>
        <dbReference type="ChEBI" id="CHEBI:15361"/>
        <dbReference type="ChEBI" id="CHEBI:15378"/>
        <dbReference type="ChEBI" id="CHEBI:16651"/>
        <dbReference type="ChEBI" id="CHEBI:57540"/>
        <dbReference type="ChEBI" id="CHEBI:57945"/>
        <dbReference type="EC" id="1.1.1.27"/>
    </reaction>
</comment>
<dbReference type="InterPro" id="IPR036291">
    <property type="entry name" value="NAD(P)-bd_dom_sf"/>
</dbReference>
<dbReference type="EC" id="1.1.1.27" evidence="3 7"/>
<dbReference type="GO" id="GO:0006089">
    <property type="term" value="P:lactate metabolic process"/>
    <property type="evidence" value="ECO:0007669"/>
    <property type="project" value="TreeGrafter"/>
</dbReference>
<sequence>MKDSKVILIGDGAVGSSFAYASTILGIGRELGIIDINENKAEGDAMDLSDAISFTKPKSIYKASYADCKDAEVVVITAGIPQKEGETRLDLVEKNLNIFKDMIKNVVDSGFDGIFVVASNPVDVLTYATWKYSGFPANKVIGTGTTLDSSRFKKEIASLIGIDPRSVDAYILGEHGDSEFAVWSHTNIGGLPIYEWISSNSEVDEIALLNTFEKTKNAAYEIIKKKGATFYGIGMALARIVEAIINDENAVFSTSSYLNGEYGLKDIYIGVPTVIGKDGAKWVIEIPLTDIENERMESSANTLKQILEKSFSYD</sequence>
<dbReference type="SUPFAM" id="SSF56327">
    <property type="entry name" value="LDH C-terminal domain-like"/>
    <property type="match status" value="1"/>
</dbReference>
<protein>
    <recommendedName>
        <fullName evidence="3 7">L-lactate dehydrogenase</fullName>
        <shortName evidence="7">L-LDH</shortName>
        <ecNumber evidence="3 7">1.1.1.27</ecNumber>
    </recommendedName>
</protein>
<feature type="binding site" evidence="7">
    <location>
        <position position="40"/>
    </location>
    <ligand>
        <name>NAD(+)</name>
        <dbReference type="ChEBI" id="CHEBI:57540"/>
    </ligand>
</feature>
<dbReference type="HAMAP" id="MF_00488">
    <property type="entry name" value="Lactate_dehydrog"/>
    <property type="match status" value="1"/>
</dbReference>
<feature type="binding site" evidence="7">
    <location>
        <begin position="148"/>
        <end position="151"/>
    </location>
    <ligand>
        <name>substrate</name>
    </ligand>
</feature>
<evidence type="ECO:0000313" key="12">
    <source>
        <dbReference type="EMBL" id="EGC82333.1"/>
    </source>
</evidence>
<feature type="binding site" evidence="7">
    <location>
        <position position="88"/>
    </location>
    <ligand>
        <name>substrate</name>
    </ligand>
</feature>
<comment type="function">
    <text evidence="7">Catalyzes the conversion of lactate to pyruvate.</text>
</comment>
<evidence type="ECO:0000256" key="4">
    <source>
        <dbReference type="ARBA" id="ARBA00023002"/>
    </source>
</evidence>
<dbReference type="GO" id="GO:0005737">
    <property type="term" value="C:cytoplasm"/>
    <property type="evidence" value="ECO:0007669"/>
    <property type="project" value="UniProtKB-SubCell"/>
</dbReference>
<dbReference type="NCBIfam" id="NF000824">
    <property type="entry name" value="PRK00066.1"/>
    <property type="match status" value="1"/>
</dbReference>
<dbReference type="GO" id="GO:0006096">
    <property type="term" value="P:glycolytic process"/>
    <property type="evidence" value="ECO:0007669"/>
    <property type="project" value="UniProtKB-UniRule"/>
</dbReference>
<comment type="subunit">
    <text evidence="7">Homotetramer.</text>
</comment>
<evidence type="ECO:0000259" key="10">
    <source>
        <dbReference type="Pfam" id="PF00056"/>
    </source>
</evidence>
<gene>
    <name evidence="7" type="primary">ldh</name>
    <name evidence="12" type="ORF">HMPREF9290_1460</name>
</gene>
<keyword evidence="4 7" id="KW-0560">Oxidoreductase</keyword>
<feature type="binding site" evidence="9">
    <location>
        <position position="95"/>
    </location>
    <ligand>
        <name>NAD(+)</name>
        <dbReference type="ChEBI" id="CHEBI:57540"/>
    </ligand>
</feature>
<dbReference type="PIRSF" id="PIRSF000102">
    <property type="entry name" value="Lac_mal_DH"/>
    <property type="match status" value="1"/>
</dbReference>
<dbReference type="PANTHER" id="PTHR43128">
    <property type="entry name" value="L-2-HYDROXYCARBOXYLATE DEHYDROGENASE (NAD(P)(+))"/>
    <property type="match status" value="1"/>
</dbReference>
<dbReference type="PROSITE" id="PS00064">
    <property type="entry name" value="L_LDH"/>
    <property type="match status" value="1"/>
</dbReference>
<dbReference type="CDD" id="cd05291">
    <property type="entry name" value="HicDH_like"/>
    <property type="match status" value="1"/>
</dbReference>
<dbReference type="AlphaFoldDB" id="F0GUN8"/>
<dbReference type="GO" id="GO:0004459">
    <property type="term" value="F:L-lactate dehydrogenase (NAD+) activity"/>
    <property type="evidence" value="ECO:0007669"/>
    <property type="project" value="UniProtKB-UniRule"/>
</dbReference>
<comment type="subcellular location">
    <subcellularLocation>
        <location evidence="7">Cytoplasm</location>
    </subcellularLocation>
</comment>
<dbReference type="InterPro" id="IPR001236">
    <property type="entry name" value="Lactate/malate_DH_N"/>
</dbReference>
<keyword evidence="13" id="KW-1185">Reference proteome</keyword>
<dbReference type="STRING" id="879305.HMPREF9290_1460"/>
<keyword evidence="5 7" id="KW-0520">NAD</keyword>
<dbReference type="InterPro" id="IPR015955">
    <property type="entry name" value="Lactate_DH/Glyco_Ohase_4_C"/>
</dbReference>
<feature type="binding site" evidence="7">
    <location>
        <position position="143"/>
    </location>
    <ligand>
        <name>NAD(+)</name>
        <dbReference type="ChEBI" id="CHEBI:57540"/>
    </ligand>
</feature>
<keyword evidence="7" id="KW-0597">Phosphoprotein</keyword>
<feature type="active site" description="Proton acceptor" evidence="7 8">
    <location>
        <position position="175"/>
    </location>
</feature>
<evidence type="ECO:0000259" key="11">
    <source>
        <dbReference type="Pfam" id="PF02866"/>
    </source>
</evidence>
<dbReference type="PANTHER" id="PTHR43128:SF16">
    <property type="entry name" value="L-LACTATE DEHYDROGENASE"/>
    <property type="match status" value="1"/>
</dbReference>
<dbReference type="SUPFAM" id="SSF51735">
    <property type="entry name" value="NAD(P)-binding Rossmann-fold domains"/>
    <property type="match status" value="1"/>
</dbReference>
<dbReference type="FunFam" id="3.40.50.720:FF:000018">
    <property type="entry name" value="Malate dehydrogenase"/>
    <property type="match status" value="1"/>
</dbReference>
<dbReference type="Gene3D" id="3.90.110.10">
    <property type="entry name" value="Lactate dehydrogenase/glycoside hydrolase, family 4, C-terminal"/>
    <property type="match status" value="1"/>
</dbReference>
<name>F0GUN8_9FIRM</name>
<evidence type="ECO:0000256" key="1">
    <source>
        <dbReference type="ARBA" id="ARBA00004843"/>
    </source>
</evidence>
<dbReference type="PATRIC" id="fig|879305.3.peg.520"/>
<keyword evidence="7" id="KW-0963">Cytoplasm</keyword>
<evidence type="ECO:0000256" key="6">
    <source>
        <dbReference type="ARBA" id="ARBA00049258"/>
    </source>
</evidence>
<dbReference type="Proteomes" id="UP000005286">
    <property type="component" value="Unassembled WGS sequence"/>
</dbReference>
<organism evidence="12 13">
    <name type="scientific">Anaerococcus prevotii ACS-065-V-Col13</name>
    <dbReference type="NCBI Taxonomy" id="879305"/>
    <lineage>
        <taxon>Bacteria</taxon>
        <taxon>Bacillati</taxon>
        <taxon>Bacillota</taxon>
        <taxon>Tissierellia</taxon>
        <taxon>Tissierellales</taxon>
        <taxon>Peptoniphilaceae</taxon>
        <taxon>Anaerococcus</taxon>
    </lineage>
</organism>
<dbReference type="Pfam" id="PF02866">
    <property type="entry name" value="Ldh_1_C"/>
    <property type="match status" value="1"/>
</dbReference>
<evidence type="ECO:0000256" key="9">
    <source>
        <dbReference type="PIRSR" id="PIRSR000102-3"/>
    </source>
</evidence>
<dbReference type="InterPro" id="IPR001557">
    <property type="entry name" value="L-lactate/malate_DH"/>
</dbReference>
<dbReference type="Pfam" id="PF00056">
    <property type="entry name" value="Ldh_1_N"/>
    <property type="match status" value="1"/>
</dbReference>